<accession>A0A2W4WBL5</accession>
<comment type="caution">
    <text evidence="8">The sequence shown here is derived from an EMBL/GenBank/DDBJ whole genome shotgun (WGS) entry which is preliminary data.</text>
</comment>
<keyword evidence="7" id="KW-0346">Stress response</keyword>
<keyword evidence="3" id="KW-0540">Nuclease</keyword>
<dbReference type="Gene3D" id="3.30.920.30">
    <property type="entry name" value="Hypothetical protein"/>
    <property type="match status" value="1"/>
</dbReference>
<proteinExistence type="inferred from homology"/>
<dbReference type="AlphaFoldDB" id="A0A2W4WBL5"/>
<keyword evidence="4" id="KW-0255">Endonuclease</keyword>
<evidence type="ECO:0000256" key="6">
    <source>
        <dbReference type="ARBA" id="ARBA00022884"/>
    </source>
</evidence>
<evidence type="ECO:0000256" key="2">
    <source>
        <dbReference type="ARBA" id="ARBA00022649"/>
    </source>
</evidence>
<evidence type="ECO:0000256" key="3">
    <source>
        <dbReference type="ARBA" id="ARBA00022722"/>
    </source>
</evidence>
<dbReference type="Pfam" id="PF07927">
    <property type="entry name" value="HicA_toxin"/>
    <property type="match status" value="1"/>
</dbReference>
<sequence>MPRLKRLSGAEVVTILEHFGFRVYSQRGSHIKLRRDSDVGKEILTVPNHRQLDTGTCRAIYRQACRYIPESELFAYFYQ</sequence>
<keyword evidence="5" id="KW-0378">Hydrolase</keyword>
<evidence type="ECO:0000256" key="1">
    <source>
        <dbReference type="ARBA" id="ARBA00006620"/>
    </source>
</evidence>
<keyword evidence="2" id="KW-1277">Toxin-antitoxin system</keyword>
<dbReference type="InterPro" id="IPR012933">
    <property type="entry name" value="HicA_mRNA_interferase"/>
</dbReference>
<evidence type="ECO:0000313" key="8">
    <source>
        <dbReference type="EMBL" id="PZO41852.1"/>
    </source>
</evidence>
<dbReference type="GO" id="GO:0016787">
    <property type="term" value="F:hydrolase activity"/>
    <property type="evidence" value="ECO:0007669"/>
    <property type="project" value="UniProtKB-KW"/>
</dbReference>
<reference evidence="8 9" key="2">
    <citation type="submission" date="2018-06" db="EMBL/GenBank/DDBJ databases">
        <title>Metagenomic assembly of (sub)arctic Cyanobacteria and their associated microbiome from non-axenic cultures.</title>
        <authorList>
            <person name="Baurain D."/>
        </authorList>
    </citation>
    <scope>NUCLEOTIDE SEQUENCE [LARGE SCALE GENOMIC DNA]</scope>
    <source>
        <strain evidence="8">ULC041bin1</strain>
    </source>
</reference>
<evidence type="ECO:0000256" key="4">
    <source>
        <dbReference type="ARBA" id="ARBA00022759"/>
    </source>
</evidence>
<dbReference type="InterPro" id="IPR038570">
    <property type="entry name" value="HicA_sf"/>
</dbReference>
<name>A0A2W4WBL5_9CYAN</name>
<reference evidence="9" key="1">
    <citation type="submission" date="2018-04" db="EMBL/GenBank/DDBJ databases">
        <authorList>
            <person name="Cornet L."/>
        </authorList>
    </citation>
    <scope>NUCLEOTIDE SEQUENCE [LARGE SCALE GENOMIC DNA]</scope>
</reference>
<dbReference type="GO" id="GO:0003729">
    <property type="term" value="F:mRNA binding"/>
    <property type="evidence" value="ECO:0007669"/>
    <property type="project" value="InterPro"/>
</dbReference>
<comment type="similarity">
    <text evidence="1">Belongs to the HicA mRNA interferase family.</text>
</comment>
<keyword evidence="6" id="KW-0694">RNA-binding</keyword>
<evidence type="ECO:0000256" key="5">
    <source>
        <dbReference type="ARBA" id="ARBA00022801"/>
    </source>
</evidence>
<gene>
    <name evidence="8" type="ORF">DCF17_09975</name>
</gene>
<evidence type="ECO:0000256" key="7">
    <source>
        <dbReference type="ARBA" id="ARBA00023016"/>
    </source>
</evidence>
<evidence type="ECO:0000313" key="9">
    <source>
        <dbReference type="Proteomes" id="UP000249081"/>
    </source>
</evidence>
<dbReference type="SUPFAM" id="SSF54786">
    <property type="entry name" value="YcfA/nrd intein domain"/>
    <property type="match status" value="1"/>
</dbReference>
<organism evidence="8 9">
    <name type="scientific">Shackletoniella antarctica</name>
    <dbReference type="NCBI Taxonomy" id="268115"/>
    <lineage>
        <taxon>Bacteria</taxon>
        <taxon>Bacillati</taxon>
        <taxon>Cyanobacteriota</taxon>
        <taxon>Cyanophyceae</taxon>
        <taxon>Oculatellales</taxon>
        <taxon>Oculatellaceae</taxon>
        <taxon>Shackletoniella</taxon>
    </lineage>
</organism>
<protein>
    <submittedName>
        <fullName evidence="8">Type II toxin-antitoxin system HicA family toxin</fullName>
    </submittedName>
</protein>
<dbReference type="Proteomes" id="UP000249081">
    <property type="component" value="Unassembled WGS sequence"/>
</dbReference>
<dbReference type="EMBL" id="QBMN01000057">
    <property type="protein sequence ID" value="PZO41852.1"/>
    <property type="molecule type" value="Genomic_DNA"/>
</dbReference>
<dbReference type="GO" id="GO:0004519">
    <property type="term" value="F:endonuclease activity"/>
    <property type="evidence" value="ECO:0007669"/>
    <property type="project" value="UniProtKB-KW"/>
</dbReference>